<comment type="subcellular location">
    <subcellularLocation>
        <location evidence="2">Membrane</location>
    </subcellularLocation>
</comment>
<dbReference type="Proteomes" id="UP000472676">
    <property type="component" value="Unassembled WGS sequence"/>
</dbReference>
<dbReference type="SUPFAM" id="SSF47384">
    <property type="entry name" value="Homodimeric domain of signal transducing histidine kinase"/>
    <property type="match status" value="1"/>
</dbReference>
<dbReference type="Gene3D" id="1.10.287.130">
    <property type="match status" value="1"/>
</dbReference>
<dbReference type="SUPFAM" id="SSF158472">
    <property type="entry name" value="HAMP domain-like"/>
    <property type="match status" value="1"/>
</dbReference>
<keyword evidence="6 11" id="KW-0812">Transmembrane</keyword>
<dbReference type="PRINTS" id="PR00344">
    <property type="entry name" value="BCTRLSENSOR"/>
</dbReference>
<dbReference type="PROSITE" id="PS50885">
    <property type="entry name" value="HAMP"/>
    <property type="match status" value="1"/>
</dbReference>
<sequence>MATPDSPLHGRWRSSTTRLLLIYGALFVVWGTVLIGVINLETQRYLSQVVDQILEQRAHYLASIDRSQLPAAMATTSALDLQGVMAFGVFAADGRHLAGNLAELPAHLQADGHVHLLAHGVQRLDQVRVQRARALALRLGSGELLVLARATSVVDQVGVILRQSLLWALSLTLIPGLIGGYLLSRGPLRRVRALEAAVQPIMRGDLGRRLPLSGRRDELDLLASIVNAMLAELERSMSEVKGVCDNIAHDLRTPLTRLRAQLHRLQQHAPIDADRGALVEHCIADVDSLLSRFAALLRISEMEDRRRRAGFGSVDLGAMLREIHELFAPLAEDKNVRLELQLEAVPAIDADRELLFEAISNLVSNAIKFTPDGGIVQLRARTDAHGARLCVLDNGPGIPAGERDAVLQRFYRSEGTRQLPGSGLGLSIVSAIVRLHGFRLDIGTGEHGGARVTLHCQPPAIGN</sequence>
<dbReference type="SMART" id="SM00304">
    <property type="entry name" value="HAMP"/>
    <property type="match status" value="1"/>
</dbReference>
<dbReference type="PANTHER" id="PTHR45436">
    <property type="entry name" value="SENSOR HISTIDINE KINASE YKOH"/>
    <property type="match status" value="1"/>
</dbReference>
<dbReference type="InterPro" id="IPR003661">
    <property type="entry name" value="HisK_dim/P_dom"/>
</dbReference>
<feature type="transmembrane region" description="Helical" evidence="11">
    <location>
        <begin position="164"/>
        <end position="183"/>
    </location>
</feature>
<gene>
    <name evidence="14" type="ORF">G7Y85_05155</name>
</gene>
<evidence type="ECO:0000313" key="14">
    <source>
        <dbReference type="EMBL" id="NGY04145.1"/>
    </source>
</evidence>
<dbReference type="EMBL" id="JAAMOW010000002">
    <property type="protein sequence ID" value="NGY04145.1"/>
    <property type="molecule type" value="Genomic_DNA"/>
</dbReference>
<evidence type="ECO:0000256" key="7">
    <source>
        <dbReference type="ARBA" id="ARBA00022777"/>
    </source>
</evidence>
<evidence type="ECO:0000256" key="10">
    <source>
        <dbReference type="ARBA" id="ARBA00023136"/>
    </source>
</evidence>
<evidence type="ECO:0000259" key="12">
    <source>
        <dbReference type="PROSITE" id="PS50109"/>
    </source>
</evidence>
<evidence type="ECO:0000256" key="1">
    <source>
        <dbReference type="ARBA" id="ARBA00000085"/>
    </source>
</evidence>
<reference evidence="14 15" key="1">
    <citation type="journal article" date="2014" name="Int. J. Syst. Evol. Microbiol.">
        <title>Solimonas terrae sp. nov., isolated from soil.</title>
        <authorList>
            <person name="Kim S.J."/>
            <person name="Moon J.Y."/>
            <person name="Weon H.Y."/>
            <person name="Ahn J.H."/>
            <person name="Chen W.M."/>
            <person name="Kwon S.W."/>
        </authorList>
    </citation>
    <scope>NUCLEOTIDE SEQUENCE [LARGE SCALE GENOMIC DNA]</scope>
    <source>
        <strain evidence="14 15">KIS83-12</strain>
    </source>
</reference>
<dbReference type="Pfam" id="PF02518">
    <property type="entry name" value="HATPase_c"/>
    <property type="match status" value="1"/>
</dbReference>
<keyword evidence="5" id="KW-0808">Transferase</keyword>
<dbReference type="AlphaFoldDB" id="A0A6M2BPL9"/>
<dbReference type="InterPro" id="IPR005467">
    <property type="entry name" value="His_kinase_dom"/>
</dbReference>
<keyword evidence="10 11" id="KW-0472">Membrane</keyword>
<dbReference type="SMART" id="SM00388">
    <property type="entry name" value="HisKA"/>
    <property type="match status" value="1"/>
</dbReference>
<keyword evidence="8 11" id="KW-1133">Transmembrane helix</keyword>
<evidence type="ECO:0000256" key="3">
    <source>
        <dbReference type="ARBA" id="ARBA00012438"/>
    </source>
</evidence>
<evidence type="ECO:0000256" key="8">
    <source>
        <dbReference type="ARBA" id="ARBA00022989"/>
    </source>
</evidence>
<dbReference type="InterPro" id="IPR004358">
    <property type="entry name" value="Sig_transdc_His_kin-like_C"/>
</dbReference>
<dbReference type="PROSITE" id="PS50109">
    <property type="entry name" value="HIS_KIN"/>
    <property type="match status" value="1"/>
</dbReference>
<dbReference type="SUPFAM" id="SSF55874">
    <property type="entry name" value="ATPase domain of HSP90 chaperone/DNA topoisomerase II/histidine kinase"/>
    <property type="match status" value="1"/>
</dbReference>
<comment type="caution">
    <text evidence="14">The sequence shown here is derived from an EMBL/GenBank/DDBJ whole genome shotgun (WGS) entry which is preliminary data.</text>
</comment>
<evidence type="ECO:0000256" key="4">
    <source>
        <dbReference type="ARBA" id="ARBA00022553"/>
    </source>
</evidence>
<evidence type="ECO:0000259" key="13">
    <source>
        <dbReference type="PROSITE" id="PS50885"/>
    </source>
</evidence>
<organism evidence="14 15">
    <name type="scientific">Solimonas terrae</name>
    <dbReference type="NCBI Taxonomy" id="1396819"/>
    <lineage>
        <taxon>Bacteria</taxon>
        <taxon>Pseudomonadati</taxon>
        <taxon>Pseudomonadota</taxon>
        <taxon>Gammaproteobacteria</taxon>
        <taxon>Nevskiales</taxon>
        <taxon>Nevskiaceae</taxon>
        <taxon>Solimonas</taxon>
    </lineage>
</organism>
<evidence type="ECO:0000256" key="11">
    <source>
        <dbReference type="SAM" id="Phobius"/>
    </source>
</evidence>
<dbReference type="GO" id="GO:0005886">
    <property type="term" value="C:plasma membrane"/>
    <property type="evidence" value="ECO:0007669"/>
    <property type="project" value="TreeGrafter"/>
</dbReference>
<dbReference type="EC" id="2.7.13.3" evidence="3"/>
<keyword evidence="4" id="KW-0597">Phosphoprotein</keyword>
<dbReference type="Pfam" id="PF00672">
    <property type="entry name" value="HAMP"/>
    <property type="match status" value="1"/>
</dbReference>
<evidence type="ECO:0000256" key="9">
    <source>
        <dbReference type="ARBA" id="ARBA00023012"/>
    </source>
</evidence>
<accession>A0A6M2BPL9</accession>
<keyword evidence="15" id="KW-1185">Reference proteome</keyword>
<comment type="catalytic activity">
    <reaction evidence="1">
        <text>ATP + protein L-histidine = ADP + protein N-phospho-L-histidine.</text>
        <dbReference type="EC" id="2.7.13.3"/>
    </reaction>
</comment>
<evidence type="ECO:0000256" key="5">
    <source>
        <dbReference type="ARBA" id="ARBA00022679"/>
    </source>
</evidence>
<dbReference type="CDD" id="cd06225">
    <property type="entry name" value="HAMP"/>
    <property type="match status" value="1"/>
</dbReference>
<dbReference type="InterPro" id="IPR036890">
    <property type="entry name" value="HATPase_C_sf"/>
</dbReference>
<dbReference type="InterPro" id="IPR003594">
    <property type="entry name" value="HATPase_dom"/>
</dbReference>
<evidence type="ECO:0000313" key="15">
    <source>
        <dbReference type="Proteomes" id="UP000472676"/>
    </source>
</evidence>
<feature type="domain" description="Histidine kinase" evidence="12">
    <location>
        <begin position="246"/>
        <end position="460"/>
    </location>
</feature>
<feature type="domain" description="HAMP" evidence="13">
    <location>
        <begin position="188"/>
        <end position="238"/>
    </location>
</feature>
<dbReference type="PANTHER" id="PTHR45436:SF8">
    <property type="entry name" value="HISTIDINE KINASE"/>
    <property type="match status" value="1"/>
</dbReference>
<evidence type="ECO:0000256" key="2">
    <source>
        <dbReference type="ARBA" id="ARBA00004370"/>
    </source>
</evidence>
<name>A0A6M2BPL9_9GAMM</name>
<proteinExistence type="predicted"/>
<evidence type="ECO:0000256" key="6">
    <source>
        <dbReference type="ARBA" id="ARBA00022692"/>
    </source>
</evidence>
<dbReference type="SMART" id="SM00387">
    <property type="entry name" value="HATPase_c"/>
    <property type="match status" value="1"/>
</dbReference>
<dbReference type="InterPro" id="IPR050428">
    <property type="entry name" value="TCS_sensor_his_kinase"/>
</dbReference>
<dbReference type="CDD" id="cd00082">
    <property type="entry name" value="HisKA"/>
    <property type="match status" value="1"/>
</dbReference>
<feature type="transmembrane region" description="Helical" evidence="11">
    <location>
        <begin position="20"/>
        <end position="40"/>
    </location>
</feature>
<dbReference type="Gene3D" id="3.30.565.10">
    <property type="entry name" value="Histidine kinase-like ATPase, C-terminal domain"/>
    <property type="match status" value="1"/>
</dbReference>
<dbReference type="GO" id="GO:0000155">
    <property type="term" value="F:phosphorelay sensor kinase activity"/>
    <property type="evidence" value="ECO:0007669"/>
    <property type="project" value="InterPro"/>
</dbReference>
<keyword evidence="9" id="KW-0902">Two-component regulatory system</keyword>
<dbReference type="InterPro" id="IPR003660">
    <property type="entry name" value="HAMP_dom"/>
</dbReference>
<dbReference type="InterPro" id="IPR036097">
    <property type="entry name" value="HisK_dim/P_sf"/>
</dbReference>
<protein>
    <recommendedName>
        <fullName evidence="3">histidine kinase</fullName>
        <ecNumber evidence="3">2.7.13.3</ecNumber>
    </recommendedName>
</protein>
<keyword evidence="7 14" id="KW-0418">Kinase</keyword>
<dbReference type="RefSeq" id="WP_166252815.1">
    <property type="nucleotide sequence ID" value="NZ_JAAMOW010000002.1"/>
</dbReference>